<keyword evidence="1" id="KW-0963">Cytoplasm</keyword>
<keyword evidence="4 7" id="KW-0902">Two-component regulatory system</keyword>
<keyword evidence="6" id="KW-0597">Phosphoprotein</keyword>
<dbReference type="GO" id="GO:0005829">
    <property type="term" value="C:cytosol"/>
    <property type="evidence" value="ECO:0007669"/>
    <property type="project" value="UniProtKB-SubCell"/>
</dbReference>
<dbReference type="GO" id="GO:0043424">
    <property type="term" value="F:protein histidine kinase binding"/>
    <property type="evidence" value="ECO:0007669"/>
    <property type="project" value="UniProtKB-UniRule"/>
</dbReference>
<dbReference type="InterPro" id="IPR008207">
    <property type="entry name" value="Sig_transdc_His_kin_Hpt_dom"/>
</dbReference>
<comment type="domain">
    <text evidence="7">Histidine-containing phosphotransfer domain (HPt) contains an active histidine that mediates the phosphotransfer.</text>
</comment>
<dbReference type="FunFam" id="1.20.120.160:FF:000001">
    <property type="entry name" value="Histidine-containing phosphotransfer protein 1"/>
    <property type="match status" value="1"/>
</dbReference>
<dbReference type="InterPro" id="IPR036641">
    <property type="entry name" value="HPT_dom_sf"/>
</dbReference>
<keyword evidence="5" id="KW-0539">Nucleus</keyword>
<organism evidence="9">
    <name type="scientific">Prunus dulcis</name>
    <name type="common">Almond</name>
    <name type="synonym">Amygdalus dulcis</name>
    <dbReference type="NCBI Taxonomy" id="3755"/>
    <lineage>
        <taxon>Eukaryota</taxon>
        <taxon>Viridiplantae</taxon>
        <taxon>Streptophyta</taxon>
        <taxon>Embryophyta</taxon>
        <taxon>Tracheophyta</taxon>
        <taxon>Spermatophyta</taxon>
        <taxon>Magnoliopsida</taxon>
        <taxon>eudicotyledons</taxon>
        <taxon>Gunneridae</taxon>
        <taxon>Pentapetalae</taxon>
        <taxon>rosids</taxon>
        <taxon>fabids</taxon>
        <taxon>Rosales</taxon>
        <taxon>Rosaceae</taxon>
        <taxon>Amygdaloideae</taxon>
        <taxon>Amygdaleae</taxon>
        <taxon>Prunus</taxon>
    </lineage>
</organism>
<sequence length="179" mass="20621">MINRAVSGDIDQILLWQWQQQLSKKATMDAVTQWQKQWFDYTQSLRREGFLDDQFAQLKKLQDESSPDFVVEVVSLFFQDSEKLLNNMGRALEQNVVNFKQVDAYVHQFKGSSAWIGASRLKNVCINFRNSCEAQNLEGCLRCLQQVQQESSALKSKLEYLFMLEQQIVAAGGSIPIME</sequence>
<evidence type="ECO:0000256" key="7">
    <source>
        <dbReference type="RuleBase" id="RU369004"/>
    </source>
</evidence>
<dbReference type="EMBL" id="AP019304">
    <property type="protein sequence ID" value="BBH10349.1"/>
    <property type="molecule type" value="Genomic_DNA"/>
</dbReference>
<dbReference type="Pfam" id="PF01627">
    <property type="entry name" value="Hpt"/>
    <property type="match status" value="1"/>
</dbReference>
<dbReference type="AlphaFoldDB" id="A0A4Y1S0Y1"/>
<protein>
    <recommendedName>
        <fullName evidence="7">Histidine-containing phosphotransfer protein</fullName>
    </recommendedName>
</protein>
<dbReference type="PANTHER" id="PTHR28242:SF13">
    <property type="entry name" value="HISTIDINE-CONTAINING PHOSPHOTRANSFER PROTEIN 5"/>
    <property type="match status" value="1"/>
</dbReference>
<evidence type="ECO:0000256" key="6">
    <source>
        <dbReference type="PROSITE-ProRule" id="PRU00110"/>
    </source>
</evidence>
<keyword evidence="3" id="KW-0007">Acetylation</keyword>
<gene>
    <name evidence="9" type="ORF">Prudu_023115</name>
</gene>
<evidence type="ECO:0000313" key="9">
    <source>
        <dbReference type="EMBL" id="BBH10349.1"/>
    </source>
</evidence>
<dbReference type="SUPFAM" id="SSF47226">
    <property type="entry name" value="Histidine-containing phosphotransfer domain, HPT domain"/>
    <property type="match status" value="1"/>
</dbReference>
<comment type="subcellular location">
    <subcellularLocation>
        <location evidence="7">Cytoplasm</location>
        <location evidence="7">Cytosol</location>
    </subcellularLocation>
    <subcellularLocation>
        <location evidence="7">Nucleus</location>
    </subcellularLocation>
</comment>
<evidence type="ECO:0000256" key="3">
    <source>
        <dbReference type="ARBA" id="ARBA00022990"/>
    </source>
</evidence>
<comment type="function">
    <text evidence="7">Functions as a two-component phosphorelay mediators between cytokinin sensor histidine kinases and response regulators (B-type ARRs). Plays an important role in propagating cytokinin signal transduction.</text>
</comment>
<dbReference type="GO" id="GO:0009927">
    <property type="term" value="F:histidine phosphotransfer kinase activity"/>
    <property type="evidence" value="ECO:0007669"/>
    <property type="project" value="UniProtKB-UniRule"/>
</dbReference>
<accession>A0A4Y1S0Y1</accession>
<evidence type="ECO:0000256" key="2">
    <source>
        <dbReference type="ARBA" id="ARBA00022864"/>
    </source>
</evidence>
<keyword evidence="2 7" id="KW-0932">Cytokinin signaling pathway</keyword>
<dbReference type="InterPro" id="IPR045871">
    <property type="entry name" value="AHP1-5/YPD1"/>
</dbReference>
<name>A0A4Y1S0Y1_PRUDU</name>
<dbReference type="CDD" id="cd00088">
    <property type="entry name" value="HPT"/>
    <property type="match status" value="1"/>
</dbReference>
<evidence type="ECO:0000256" key="4">
    <source>
        <dbReference type="ARBA" id="ARBA00023012"/>
    </source>
</evidence>
<dbReference type="PROSITE" id="PS50894">
    <property type="entry name" value="HPT"/>
    <property type="match status" value="1"/>
</dbReference>
<feature type="modified residue" description="Phosphohistidine" evidence="6">
    <location>
        <position position="107"/>
    </location>
</feature>
<evidence type="ECO:0000256" key="5">
    <source>
        <dbReference type="ARBA" id="ARBA00023242"/>
    </source>
</evidence>
<reference evidence="9" key="1">
    <citation type="journal article" date="2019" name="Science">
        <title>Mutation of a bHLH transcription factor allowed almond domestication.</title>
        <authorList>
            <person name="Sanchez-Perez R."/>
            <person name="Pavan S."/>
            <person name="Mazzeo R."/>
            <person name="Moldovan C."/>
            <person name="Aiese Cigliano R."/>
            <person name="Del Cueto J."/>
            <person name="Ricciardi F."/>
            <person name="Lotti C."/>
            <person name="Ricciardi L."/>
            <person name="Dicenta F."/>
            <person name="Lopez-Marques R.L."/>
            <person name="Lindberg Moller B."/>
        </authorList>
    </citation>
    <scope>NUCLEOTIDE SEQUENCE</scope>
</reference>
<evidence type="ECO:0000259" key="8">
    <source>
        <dbReference type="PROSITE" id="PS50894"/>
    </source>
</evidence>
<feature type="domain" description="HPt" evidence="8">
    <location>
        <begin position="66"/>
        <end position="171"/>
    </location>
</feature>
<dbReference type="GO" id="GO:0000160">
    <property type="term" value="P:phosphorelay signal transduction system"/>
    <property type="evidence" value="ECO:0007669"/>
    <property type="project" value="UniProtKB-UniRule"/>
</dbReference>
<dbReference type="GO" id="GO:0009736">
    <property type="term" value="P:cytokinin-activated signaling pathway"/>
    <property type="evidence" value="ECO:0007669"/>
    <property type="project" value="UniProtKB-KW"/>
</dbReference>
<dbReference type="Gene3D" id="1.20.120.160">
    <property type="entry name" value="HPT domain"/>
    <property type="match status" value="1"/>
</dbReference>
<proteinExistence type="predicted"/>
<dbReference type="GO" id="GO:0005634">
    <property type="term" value="C:nucleus"/>
    <property type="evidence" value="ECO:0007669"/>
    <property type="project" value="UniProtKB-SubCell"/>
</dbReference>
<evidence type="ECO:0000256" key="1">
    <source>
        <dbReference type="ARBA" id="ARBA00022490"/>
    </source>
</evidence>
<dbReference type="PANTHER" id="PTHR28242">
    <property type="entry name" value="PHOSPHORELAY INTERMEDIATE PROTEIN YPD1"/>
    <property type="match status" value="1"/>
</dbReference>